<dbReference type="AlphaFoldDB" id="A0A1G5C4V8"/>
<dbReference type="GO" id="GO:0035925">
    <property type="term" value="F:mRNA 3'-UTR AU-rich region binding"/>
    <property type="evidence" value="ECO:0007669"/>
    <property type="project" value="TreeGrafter"/>
</dbReference>
<accession>A0A1G5C4V8</accession>
<dbReference type="InterPro" id="IPR013154">
    <property type="entry name" value="ADH-like_N"/>
</dbReference>
<sequence length="325" mass="33817">MSDYAITAAAPGGPDQFRRTRIDTPRPGPGEILLRQTAVGLNFIDVYHRSGTYPWPVERDLIVGSEGAGTIEAVGEGVSDLRPGDRVAYTQPLGAYASARVIAADRVVPIPEGVSDKVAATLMLKGLTAHYLIHDSHAVQPGQTVLVHAAAGGVGLLLGQWLAARGVTAIGTAGGAAKCALAAAHGYAHVIDYDAQDFAAEVARLTEGRGVDAVYDGVGEATWRGSMAALARRGSYVCFGQASGPITGFTFADLAAKSAKATRPVLFHYIADPAELRARAADLFAAVARGEIRSEPRQSFPLAEAAQAHAALEARRTTGATVLIP</sequence>
<dbReference type="Pfam" id="PF13602">
    <property type="entry name" value="ADH_zinc_N_2"/>
    <property type="match status" value="1"/>
</dbReference>
<evidence type="ECO:0000259" key="4">
    <source>
        <dbReference type="SMART" id="SM00829"/>
    </source>
</evidence>
<dbReference type="SMART" id="SM00829">
    <property type="entry name" value="PKS_ER"/>
    <property type="match status" value="1"/>
</dbReference>
<evidence type="ECO:0000313" key="5">
    <source>
        <dbReference type="EMBL" id="SCX97350.1"/>
    </source>
</evidence>
<organism evidence="5 6">
    <name type="scientific">Paracoccus tibetensis</name>
    <dbReference type="NCBI Taxonomy" id="336292"/>
    <lineage>
        <taxon>Bacteria</taxon>
        <taxon>Pseudomonadati</taxon>
        <taxon>Pseudomonadota</taxon>
        <taxon>Alphaproteobacteria</taxon>
        <taxon>Rhodobacterales</taxon>
        <taxon>Paracoccaceae</taxon>
        <taxon>Paracoccus</taxon>
    </lineage>
</organism>
<feature type="region of interest" description="Disordered" evidence="3">
    <location>
        <begin position="1"/>
        <end position="28"/>
    </location>
</feature>
<evidence type="ECO:0000313" key="6">
    <source>
        <dbReference type="Proteomes" id="UP000199502"/>
    </source>
</evidence>
<keyword evidence="6" id="KW-1185">Reference proteome</keyword>
<dbReference type="GO" id="GO:0070402">
    <property type="term" value="F:NADPH binding"/>
    <property type="evidence" value="ECO:0007669"/>
    <property type="project" value="TreeGrafter"/>
</dbReference>
<dbReference type="STRING" id="336292.SAMN05660710_00406"/>
<dbReference type="CDD" id="cd05286">
    <property type="entry name" value="QOR2"/>
    <property type="match status" value="1"/>
</dbReference>
<dbReference type="SUPFAM" id="SSF50129">
    <property type="entry name" value="GroES-like"/>
    <property type="match status" value="1"/>
</dbReference>
<dbReference type="SUPFAM" id="SSF51735">
    <property type="entry name" value="NAD(P)-binding Rossmann-fold domains"/>
    <property type="match status" value="1"/>
</dbReference>
<dbReference type="EMBL" id="FMVT01000001">
    <property type="protein sequence ID" value="SCX97350.1"/>
    <property type="molecule type" value="Genomic_DNA"/>
</dbReference>
<dbReference type="PANTHER" id="PTHR48106:SF13">
    <property type="entry name" value="QUINONE OXIDOREDUCTASE-RELATED"/>
    <property type="match status" value="1"/>
</dbReference>
<dbReference type="GO" id="GO:0005829">
    <property type="term" value="C:cytosol"/>
    <property type="evidence" value="ECO:0007669"/>
    <property type="project" value="TreeGrafter"/>
</dbReference>
<keyword evidence="2" id="KW-0560">Oxidoreductase</keyword>
<dbReference type="GO" id="GO:0003960">
    <property type="term" value="F:quinone reductase (NADPH) activity"/>
    <property type="evidence" value="ECO:0007669"/>
    <property type="project" value="InterPro"/>
</dbReference>
<gene>
    <name evidence="5" type="ORF">SAMN05660710_00406</name>
</gene>
<dbReference type="InterPro" id="IPR011032">
    <property type="entry name" value="GroES-like_sf"/>
</dbReference>
<dbReference type="Proteomes" id="UP000199502">
    <property type="component" value="Unassembled WGS sequence"/>
</dbReference>
<dbReference type="Gene3D" id="3.90.180.10">
    <property type="entry name" value="Medium-chain alcohol dehydrogenases, catalytic domain"/>
    <property type="match status" value="1"/>
</dbReference>
<name>A0A1G5C4V8_9RHOB</name>
<dbReference type="InterPro" id="IPR020843">
    <property type="entry name" value="ER"/>
</dbReference>
<reference evidence="5 6" key="1">
    <citation type="submission" date="2016-10" db="EMBL/GenBank/DDBJ databases">
        <authorList>
            <person name="de Groot N.N."/>
        </authorList>
    </citation>
    <scope>NUCLEOTIDE SEQUENCE [LARGE SCALE GENOMIC DNA]</scope>
    <source>
        <strain evidence="5 6">CGMCC 1.8925</strain>
    </source>
</reference>
<keyword evidence="1" id="KW-0521">NADP</keyword>
<dbReference type="InterPro" id="IPR036291">
    <property type="entry name" value="NAD(P)-bd_dom_sf"/>
</dbReference>
<evidence type="ECO:0000256" key="3">
    <source>
        <dbReference type="SAM" id="MobiDB-lite"/>
    </source>
</evidence>
<dbReference type="InterPro" id="IPR047618">
    <property type="entry name" value="QOR-like"/>
</dbReference>
<dbReference type="Gene3D" id="3.40.50.720">
    <property type="entry name" value="NAD(P)-binding Rossmann-like Domain"/>
    <property type="match status" value="1"/>
</dbReference>
<evidence type="ECO:0000256" key="1">
    <source>
        <dbReference type="ARBA" id="ARBA00022857"/>
    </source>
</evidence>
<proteinExistence type="predicted"/>
<evidence type="ECO:0000256" key="2">
    <source>
        <dbReference type="ARBA" id="ARBA00023002"/>
    </source>
</evidence>
<protein>
    <submittedName>
        <fullName evidence="5">NADPH2:quinone reductase</fullName>
    </submittedName>
</protein>
<dbReference type="Pfam" id="PF08240">
    <property type="entry name" value="ADH_N"/>
    <property type="match status" value="1"/>
</dbReference>
<dbReference type="OrthoDB" id="9805883at2"/>
<dbReference type="RefSeq" id="WP_090739824.1">
    <property type="nucleotide sequence ID" value="NZ_FMVT01000001.1"/>
</dbReference>
<feature type="domain" description="Enoyl reductase (ER)" evidence="4">
    <location>
        <begin position="12"/>
        <end position="323"/>
    </location>
</feature>
<dbReference type="PANTHER" id="PTHR48106">
    <property type="entry name" value="QUINONE OXIDOREDUCTASE PIG3-RELATED"/>
    <property type="match status" value="1"/>
</dbReference>
<dbReference type="FunFam" id="3.40.50.720:FF:000053">
    <property type="entry name" value="Quinone oxidoreductase 1"/>
    <property type="match status" value="1"/>
</dbReference>